<protein>
    <submittedName>
        <fullName evidence="1">Uncharacterized protein</fullName>
    </submittedName>
</protein>
<evidence type="ECO:0000313" key="1">
    <source>
        <dbReference type="EMBL" id="KAJ7988161.1"/>
    </source>
</evidence>
<organism evidence="1 2">
    <name type="scientific">Dallia pectoralis</name>
    <name type="common">Alaska blackfish</name>
    <dbReference type="NCBI Taxonomy" id="75939"/>
    <lineage>
        <taxon>Eukaryota</taxon>
        <taxon>Metazoa</taxon>
        <taxon>Chordata</taxon>
        <taxon>Craniata</taxon>
        <taxon>Vertebrata</taxon>
        <taxon>Euteleostomi</taxon>
        <taxon>Actinopterygii</taxon>
        <taxon>Neopterygii</taxon>
        <taxon>Teleostei</taxon>
        <taxon>Protacanthopterygii</taxon>
        <taxon>Esociformes</taxon>
        <taxon>Umbridae</taxon>
        <taxon>Dallia</taxon>
    </lineage>
</organism>
<keyword evidence="2" id="KW-1185">Reference proteome</keyword>
<proteinExistence type="predicted"/>
<sequence>MLRIRSKSRPVTSLDLISRQRTREGEGFKKENHVDICKVAWASTFCPVSTPGRGDVAQHRALRHVESALPEGPGACSSKGQRRTFLQSVCASRLE</sequence>
<accession>A0ACC2F9U9</accession>
<comment type="caution">
    <text evidence="1">The sequence shown here is derived from an EMBL/GenBank/DDBJ whole genome shotgun (WGS) entry which is preliminary data.</text>
</comment>
<gene>
    <name evidence="1" type="ORF">DPEC_G00320740</name>
</gene>
<dbReference type="EMBL" id="CM055758">
    <property type="protein sequence ID" value="KAJ7988161.1"/>
    <property type="molecule type" value="Genomic_DNA"/>
</dbReference>
<dbReference type="Proteomes" id="UP001157502">
    <property type="component" value="Chromosome 31"/>
</dbReference>
<reference evidence="1" key="1">
    <citation type="submission" date="2021-05" db="EMBL/GenBank/DDBJ databases">
        <authorList>
            <person name="Pan Q."/>
            <person name="Jouanno E."/>
            <person name="Zahm M."/>
            <person name="Klopp C."/>
            <person name="Cabau C."/>
            <person name="Louis A."/>
            <person name="Berthelot C."/>
            <person name="Parey E."/>
            <person name="Roest Crollius H."/>
            <person name="Montfort J."/>
            <person name="Robinson-Rechavi M."/>
            <person name="Bouchez O."/>
            <person name="Lampietro C."/>
            <person name="Lopez Roques C."/>
            <person name="Donnadieu C."/>
            <person name="Postlethwait J."/>
            <person name="Bobe J."/>
            <person name="Dillon D."/>
            <person name="Chandos A."/>
            <person name="von Hippel F."/>
            <person name="Guiguen Y."/>
        </authorList>
    </citation>
    <scope>NUCLEOTIDE SEQUENCE</scope>
    <source>
        <strain evidence="1">YG-Jan2019</strain>
    </source>
</reference>
<evidence type="ECO:0000313" key="2">
    <source>
        <dbReference type="Proteomes" id="UP001157502"/>
    </source>
</evidence>
<name>A0ACC2F9U9_DALPE</name>